<evidence type="ECO:0000313" key="2">
    <source>
        <dbReference type="Proteomes" id="UP000251561"/>
    </source>
</evidence>
<gene>
    <name evidence="1" type="ORF">HYN86_14205</name>
</gene>
<accession>A0A344LUU4</accession>
<organism evidence="1 2">
    <name type="scientific">Flavobacterium fluviale</name>
    <dbReference type="NCBI Taxonomy" id="2249356"/>
    <lineage>
        <taxon>Bacteria</taxon>
        <taxon>Pseudomonadati</taxon>
        <taxon>Bacteroidota</taxon>
        <taxon>Flavobacteriia</taxon>
        <taxon>Flavobacteriales</taxon>
        <taxon>Flavobacteriaceae</taxon>
        <taxon>Flavobacterium</taxon>
    </lineage>
</organism>
<evidence type="ECO:0000313" key="1">
    <source>
        <dbReference type="EMBL" id="AXB57686.1"/>
    </source>
</evidence>
<proteinExistence type="predicted"/>
<dbReference type="Proteomes" id="UP000251561">
    <property type="component" value="Chromosome"/>
</dbReference>
<reference evidence="1 2" key="1">
    <citation type="submission" date="2018-06" db="EMBL/GenBank/DDBJ databases">
        <title>Genome sequencing of Flavobacterium.</title>
        <authorList>
            <person name="Baek M.-G."/>
            <person name="Yi H."/>
        </authorList>
    </citation>
    <scope>NUCLEOTIDE SEQUENCE [LARGE SCALE GENOMIC DNA]</scope>
    <source>
        <strain evidence="1 2">HYN0086</strain>
    </source>
</reference>
<dbReference type="EMBL" id="CP030261">
    <property type="protein sequence ID" value="AXB57686.1"/>
    <property type="molecule type" value="Genomic_DNA"/>
</dbReference>
<dbReference type="OrthoDB" id="1436551at2"/>
<dbReference type="AlphaFoldDB" id="A0A344LUU4"/>
<name>A0A344LUU4_9FLAO</name>
<sequence>MRSLIKKNGKMEKNIRYSIEVDSKFHIENFLGNNNNTNHSFFWMEDHDHGGRQFFFTSSLISDMTSSTEIIYTASQIIAIFQGIYTLLDRNRNGSNYFTIRNIYDIDSKRFLEKVQSTEIYKIDVDFSVIVDSDENKPSNPIYILFEQICKNPFLTNLFFLLSNKVDYRMLYIIYDDIRYYLKTIDDKTFLTPYKTPLNDFTHTANNYEVLGFYARHGRTGHQPPSSPMSLENSKNLIFDIIGSLINSKFNITLPEFWGMLYVDFSSVDLTQLQDVLKNSKS</sequence>
<dbReference type="KEGG" id="ffl:HYN86_14205"/>
<protein>
    <submittedName>
        <fullName evidence="1">Uncharacterized protein</fullName>
    </submittedName>
</protein>
<keyword evidence="2" id="KW-1185">Reference proteome</keyword>